<feature type="transmembrane region" description="Helical" evidence="1">
    <location>
        <begin position="296"/>
        <end position="314"/>
    </location>
</feature>
<sequence length="330" mass="38742">MKSREIRFIGVSRRFCDSAHTTLTSEGPWETASAGAIGLRCDVTDSYQCRFVTDRGCAKRITGQSPLRHVTHTSAVLRFVPSFLDTRFTLFSTYMTANVRFFDMYLASWRTTKENVSKERRRDNGGFFCDFTFIMSIRLTQFINKYNTLNINKLPYYNVFRTPRAVTFDDSLQANKKKRRTSCRTFFVRNFGNISNRSANCCTTRRVRTPLKRNFGFIILRNYISIVRAVGAGHYTNSGSMGVRRFVFRLKCVSNERTAEEGHIENSEKYKMRYPNRKVHRRMQLLEFNDGWYNEIHFGWIFGLSLFNFGVLFARIRHNDGCDYNNYRKT</sequence>
<proteinExistence type="predicted"/>
<dbReference type="EMBL" id="BGZK01001620">
    <property type="protein sequence ID" value="GBP83411.1"/>
    <property type="molecule type" value="Genomic_DNA"/>
</dbReference>
<evidence type="ECO:0000313" key="2">
    <source>
        <dbReference type="EMBL" id="GBP83411.1"/>
    </source>
</evidence>
<evidence type="ECO:0000256" key="1">
    <source>
        <dbReference type="SAM" id="Phobius"/>
    </source>
</evidence>
<reference evidence="2 3" key="1">
    <citation type="journal article" date="2019" name="Commun. Biol.">
        <title>The bagworm genome reveals a unique fibroin gene that provides high tensile strength.</title>
        <authorList>
            <person name="Kono N."/>
            <person name="Nakamura H."/>
            <person name="Ohtoshi R."/>
            <person name="Tomita M."/>
            <person name="Numata K."/>
            <person name="Arakawa K."/>
        </authorList>
    </citation>
    <scope>NUCLEOTIDE SEQUENCE [LARGE SCALE GENOMIC DNA]</scope>
</reference>
<dbReference type="Proteomes" id="UP000299102">
    <property type="component" value="Unassembled WGS sequence"/>
</dbReference>
<keyword evidence="1" id="KW-0472">Membrane</keyword>
<name>A0A4C1Z3Q8_EUMVA</name>
<organism evidence="2 3">
    <name type="scientific">Eumeta variegata</name>
    <name type="common">Bagworm moth</name>
    <name type="synonym">Eumeta japonica</name>
    <dbReference type="NCBI Taxonomy" id="151549"/>
    <lineage>
        <taxon>Eukaryota</taxon>
        <taxon>Metazoa</taxon>
        <taxon>Ecdysozoa</taxon>
        <taxon>Arthropoda</taxon>
        <taxon>Hexapoda</taxon>
        <taxon>Insecta</taxon>
        <taxon>Pterygota</taxon>
        <taxon>Neoptera</taxon>
        <taxon>Endopterygota</taxon>
        <taxon>Lepidoptera</taxon>
        <taxon>Glossata</taxon>
        <taxon>Ditrysia</taxon>
        <taxon>Tineoidea</taxon>
        <taxon>Psychidae</taxon>
        <taxon>Oiketicinae</taxon>
        <taxon>Eumeta</taxon>
    </lineage>
</organism>
<protein>
    <submittedName>
        <fullName evidence="2">Uncharacterized protein</fullName>
    </submittedName>
</protein>
<keyword evidence="1" id="KW-0812">Transmembrane</keyword>
<keyword evidence="1" id="KW-1133">Transmembrane helix</keyword>
<gene>
    <name evidence="2" type="ORF">EVAR_62425_1</name>
</gene>
<keyword evidence="3" id="KW-1185">Reference proteome</keyword>
<evidence type="ECO:0000313" key="3">
    <source>
        <dbReference type="Proteomes" id="UP000299102"/>
    </source>
</evidence>
<comment type="caution">
    <text evidence="2">The sequence shown here is derived from an EMBL/GenBank/DDBJ whole genome shotgun (WGS) entry which is preliminary data.</text>
</comment>
<dbReference type="AlphaFoldDB" id="A0A4C1Z3Q8"/>
<accession>A0A4C1Z3Q8</accession>